<sequence length="302" mass="33191">MTTAQTLPRSVAPPPPAPRRRRRGRVPGAQLWQASPLTYLALIMGSVLSVFPIIWSFIIASRDNSAVYEMPPVPGDQLFNNIDRMLANEDAAFVYGLVNSAVVSSVVTISVIFFSSLAGFAFAKLKFRGSNALLLVIILTMMVPTQLGVIPLYMMMVELEWTGTLQAVIVPFLVQGFGVFMMRQYAMSAISDELIEAARLDGCSTWRIYWNVVLPALRPAAAVLGLLTFMQTWNEFLWPFIVLTPDTPTVQYSLKILSSGPYQTDYVALFAGTALATLPLLIVFIIFGRQIIGGIMEGAVKS</sequence>
<evidence type="ECO:0000256" key="8">
    <source>
        <dbReference type="SAM" id="MobiDB-lite"/>
    </source>
</evidence>
<evidence type="ECO:0000256" key="1">
    <source>
        <dbReference type="ARBA" id="ARBA00004651"/>
    </source>
</evidence>
<dbReference type="InterPro" id="IPR000515">
    <property type="entry name" value="MetI-like"/>
</dbReference>
<dbReference type="InterPro" id="IPR035906">
    <property type="entry name" value="MetI-like_sf"/>
</dbReference>
<dbReference type="Proteomes" id="UP000198217">
    <property type="component" value="Chromosome I"/>
</dbReference>
<keyword evidence="3" id="KW-1003">Cell membrane</keyword>
<evidence type="ECO:0000313" key="10">
    <source>
        <dbReference type="EMBL" id="SCG66594.1"/>
    </source>
</evidence>
<dbReference type="PANTHER" id="PTHR43744">
    <property type="entry name" value="ABC TRANSPORTER PERMEASE PROTEIN MG189-RELATED-RELATED"/>
    <property type="match status" value="1"/>
</dbReference>
<reference evidence="10 11" key="1">
    <citation type="submission" date="2016-06" db="EMBL/GenBank/DDBJ databases">
        <authorList>
            <person name="Kjaerup R.B."/>
            <person name="Dalgaard T.S."/>
            <person name="Juul-Madsen H.R."/>
        </authorList>
    </citation>
    <scope>NUCLEOTIDE SEQUENCE [LARGE SCALE GENOMIC DNA]</scope>
    <source>
        <strain evidence="10 11">DSM 43904</strain>
    </source>
</reference>
<protein>
    <submittedName>
        <fullName evidence="10">Cellobiose ABC transporter membrane protein</fullName>
    </submittedName>
</protein>
<dbReference type="GO" id="GO:0005886">
    <property type="term" value="C:plasma membrane"/>
    <property type="evidence" value="ECO:0007669"/>
    <property type="project" value="UniProtKB-SubCell"/>
</dbReference>
<feature type="transmembrane region" description="Helical" evidence="7">
    <location>
        <begin position="161"/>
        <end position="181"/>
    </location>
</feature>
<feature type="transmembrane region" description="Helical" evidence="7">
    <location>
        <begin position="208"/>
        <end position="230"/>
    </location>
</feature>
<accession>A0A1C5J7L8</accession>
<dbReference type="EMBL" id="LT607750">
    <property type="protein sequence ID" value="SCG66594.1"/>
    <property type="molecule type" value="Genomic_DNA"/>
</dbReference>
<feature type="transmembrane region" description="Helical" evidence="7">
    <location>
        <begin position="132"/>
        <end position="155"/>
    </location>
</feature>
<evidence type="ECO:0000313" key="11">
    <source>
        <dbReference type="Proteomes" id="UP000198217"/>
    </source>
</evidence>
<dbReference type="Pfam" id="PF00528">
    <property type="entry name" value="BPD_transp_1"/>
    <property type="match status" value="1"/>
</dbReference>
<comment type="subcellular location">
    <subcellularLocation>
        <location evidence="1 7">Cell membrane</location>
        <topology evidence="1 7">Multi-pass membrane protein</topology>
    </subcellularLocation>
</comment>
<dbReference type="GO" id="GO:0055085">
    <property type="term" value="P:transmembrane transport"/>
    <property type="evidence" value="ECO:0007669"/>
    <property type="project" value="InterPro"/>
</dbReference>
<dbReference type="PANTHER" id="PTHR43744:SF12">
    <property type="entry name" value="ABC TRANSPORTER PERMEASE PROTEIN MG189-RELATED"/>
    <property type="match status" value="1"/>
</dbReference>
<evidence type="ECO:0000256" key="7">
    <source>
        <dbReference type="RuleBase" id="RU363032"/>
    </source>
</evidence>
<evidence type="ECO:0000256" key="3">
    <source>
        <dbReference type="ARBA" id="ARBA00022475"/>
    </source>
</evidence>
<feature type="region of interest" description="Disordered" evidence="8">
    <location>
        <begin position="1"/>
        <end position="26"/>
    </location>
</feature>
<comment type="similarity">
    <text evidence="7">Belongs to the binding-protein-dependent transport system permease family.</text>
</comment>
<keyword evidence="11" id="KW-1185">Reference proteome</keyword>
<keyword evidence="2 7" id="KW-0813">Transport</keyword>
<proteinExistence type="inferred from homology"/>
<evidence type="ECO:0000259" key="9">
    <source>
        <dbReference type="PROSITE" id="PS50928"/>
    </source>
</evidence>
<keyword evidence="5 7" id="KW-1133">Transmembrane helix</keyword>
<dbReference type="Gene3D" id="1.10.3720.10">
    <property type="entry name" value="MetI-like"/>
    <property type="match status" value="1"/>
</dbReference>
<dbReference type="CDD" id="cd06261">
    <property type="entry name" value="TM_PBP2"/>
    <property type="match status" value="1"/>
</dbReference>
<organism evidence="10 11">
    <name type="scientific">Micromonospora echinaurantiaca</name>
    <dbReference type="NCBI Taxonomy" id="47857"/>
    <lineage>
        <taxon>Bacteria</taxon>
        <taxon>Bacillati</taxon>
        <taxon>Actinomycetota</taxon>
        <taxon>Actinomycetes</taxon>
        <taxon>Micromonosporales</taxon>
        <taxon>Micromonosporaceae</taxon>
        <taxon>Micromonospora</taxon>
    </lineage>
</organism>
<evidence type="ECO:0000256" key="5">
    <source>
        <dbReference type="ARBA" id="ARBA00022989"/>
    </source>
</evidence>
<dbReference type="PROSITE" id="PS50928">
    <property type="entry name" value="ABC_TM1"/>
    <property type="match status" value="1"/>
</dbReference>
<name>A0A1C5J7L8_9ACTN</name>
<keyword evidence="6 7" id="KW-0472">Membrane</keyword>
<keyword evidence="4 7" id="KW-0812">Transmembrane</keyword>
<evidence type="ECO:0000256" key="6">
    <source>
        <dbReference type="ARBA" id="ARBA00023136"/>
    </source>
</evidence>
<gene>
    <name evidence="10" type="ORF">GA0070609_4160</name>
</gene>
<evidence type="ECO:0000256" key="2">
    <source>
        <dbReference type="ARBA" id="ARBA00022448"/>
    </source>
</evidence>
<evidence type="ECO:0000256" key="4">
    <source>
        <dbReference type="ARBA" id="ARBA00022692"/>
    </source>
</evidence>
<dbReference type="SUPFAM" id="SSF161098">
    <property type="entry name" value="MetI-like"/>
    <property type="match status" value="1"/>
</dbReference>
<feature type="transmembrane region" description="Helical" evidence="7">
    <location>
        <begin position="39"/>
        <end position="60"/>
    </location>
</feature>
<feature type="domain" description="ABC transmembrane type-1" evidence="9">
    <location>
        <begin position="97"/>
        <end position="287"/>
    </location>
</feature>
<feature type="transmembrane region" description="Helical" evidence="7">
    <location>
        <begin position="93"/>
        <end position="120"/>
    </location>
</feature>
<feature type="transmembrane region" description="Helical" evidence="7">
    <location>
        <begin position="266"/>
        <end position="287"/>
    </location>
</feature>
<dbReference type="AlphaFoldDB" id="A0A1C5J7L8"/>